<evidence type="ECO:0008006" key="3">
    <source>
        <dbReference type="Google" id="ProtNLM"/>
    </source>
</evidence>
<dbReference type="InterPro" id="IPR011333">
    <property type="entry name" value="SKP1/BTB/POZ_sf"/>
</dbReference>
<keyword evidence="2" id="KW-1185">Reference proteome</keyword>
<protein>
    <recommendedName>
        <fullName evidence="3">BTB domain-containing protein</fullName>
    </recommendedName>
</protein>
<reference evidence="2" key="1">
    <citation type="journal article" date="2015" name="PLoS Genet.">
        <title>The dynamic genome and transcriptome of the human fungal pathogen Blastomyces and close relative Emmonsia.</title>
        <authorList>
            <person name="Munoz J.F."/>
            <person name="Gauthier G.M."/>
            <person name="Desjardins C.A."/>
            <person name="Gallo J.E."/>
            <person name="Holder J."/>
            <person name="Sullivan T.D."/>
            <person name="Marty A.J."/>
            <person name="Carmen J.C."/>
            <person name="Chen Z."/>
            <person name="Ding L."/>
            <person name="Gujja S."/>
            <person name="Magrini V."/>
            <person name="Misas E."/>
            <person name="Mitreva M."/>
            <person name="Priest M."/>
            <person name="Saif S."/>
            <person name="Whiston E.A."/>
            <person name="Young S."/>
            <person name="Zeng Q."/>
            <person name="Goldman W.E."/>
            <person name="Mardis E.R."/>
            <person name="Taylor J.W."/>
            <person name="McEwen J.G."/>
            <person name="Clay O.K."/>
            <person name="Klein B.S."/>
            <person name="Cuomo C.A."/>
        </authorList>
    </citation>
    <scope>NUCLEOTIDE SEQUENCE [LARGE SCALE GENOMIC DNA]</scope>
    <source>
        <strain evidence="2">UAMH 139</strain>
    </source>
</reference>
<dbReference type="AlphaFoldDB" id="A0A0H1BRG6"/>
<evidence type="ECO:0000313" key="2">
    <source>
        <dbReference type="Proteomes" id="UP000053573"/>
    </source>
</evidence>
<organism evidence="1 2">
    <name type="scientific">Blastomyces silverae</name>
    <dbReference type="NCBI Taxonomy" id="2060906"/>
    <lineage>
        <taxon>Eukaryota</taxon>
        <taxon>Fungi</taxon>
        <taxon>Dikarya</taxon>
        <taxon>Ascomycota</taxon>
        <taxon>Pezizomycotina</taxon>
        <taxon>Eurotiomycetes</taxon>
        <taxon>Eurotiomycetidae</taxon>
        <taxon>Onygenales</taxon>
        <taxon>Ajellomycetaceae</taxon>
        <taxon>Blastomyces</taxon>
    </lineage>
</organism>
<gene>
    <name evidence="1" type="ORF">EMPG_11464</name>
</gene>
<evidence type="ECO:0000313" key="1">
    <source>
        <dbReference type="EMBL" id="KLJ13602.1"/>
    </source>
</evidence>
<dbReference type="STRING" id="2060906.A0A0H1BRG6"/>
<dbReference type="Proteomes" id="UP000053573">
    <property type="component" value="Unassembled WGS sequence"/>
</dbReference>
<dbReference type="OrthoDB" id="5275938at2759"/>
<name>A0A0H1BRG6_9EURO</name>
<dbReference type="Gene3D" id="3.30.710.10">
    <property type="entry name" value="Potassium Channel Kv1.1, Chain A"/>
    <property type="match status" value="1"/>
</dbReference>
<accession>A0A0H1BRG6</accession>
<comment type="caution">
    <text evidence="1">The sequence shown here is derived from an EMBL/GenBank/DDBJ whole genome shotgun (WGS) entry which is preliminary data.</text>
</comment>
<proteinExistence type="predicted"/>
<sequence length="375" mass="42164">MATPTPLSPSSHSFPHLDEMGDSQVIQIATNGDICLEIRKMPGNTKLHLQVSSHTLCEASNRFDREFNSSWKESIERAEANSAPGEKACVIQLSDDDADALILLFHVLHHKIQAVPTKCTPAQLLDLAVVADKYCCEKPLFPWTSVWLQGYLEELERGGMTFAESCEILYFSYIMDLPGDFDKISKAILFKYPATAFNEFPEHFLIRGNIFGKEIDITCASPAEFKARNVEMFLQIHECMENGFENIQKKRCASRAQFILRIRKALGRSGLWPLSIASQKFSVTETCDKLSEIRLCGAAVASALAKRCSTCRDWGYSGASRRQGYCYYPSPVNEEFKSSLMLNLFRLREGMRGVCLDCVKTSGESGMKHKCRLPH</sequence>
<dbReference type="EMBL" id="LDEV01000220">
    <property type="protein sequence ID" value="KLJ13602.1"/>
    <property type="molecule type" value="Genomic_DNA"/>
</dbReference>